<sequence>YHSQNVPVPLRGHWKPCYLRMTSTPPPRDHILWSFFNFIHCNPCCLGLIALYYSIKARDQKVLGDLEAAREHGSKARSFNIAALCISLVILFIFILLFWIQISILISMLEEFKKGQNRGLKENPFLRGHY</sequence>
<comment type="subcellular location">
    <subcellularLocation>
        <location evidence="1">Membrane</location>
    </subcellularLocation>
</comment>
<keyword evidence="4" id="KW-1133">Transmembrane helix</keyword>
<dbReference type="Proteomes" id="UP000261540">
    <property type="component" value="Unplaced"/>
</dbReference>
<protein>
    <submittedName>
        <fullName evidence="6">Uncharacterized protein</fullName>
    </submittedName>
</protein>
<evidence type="ECO:0000256" key="3">
    <source>
        <dbReference type="ARBA" id="ARBA00022692"/>
    </source>
</evidence>
<dbReference type="GeneTree" id="ENSGT00950000182857"/>
<dbReference type="Pfam" id="PF04505">
    <property type="entry name" value="CD225"/>
    <property type="match status" value="1"/>
</dbReference>
<dbReference type="PANTHER" id="PTHR13999">
    <property type="entry name" value="INTERFERON INDUCIBLE TRANSMEMBRANE PROTEIN"/>
    <property type="match status" value="1"/>
</dbReference>
<dbReference type="Ensembl" id="ENSPKIT00000012680.1">
    <property type="protein sequence ID" value="ENSPKIP00000031826.1"/>
    <property type="gene ID" value="ENSPKIG00000012151.1"/>
</dbReference>
<dbReference type="STRING" id="1676925.ENSPKIP00000031826"/>
<proteinExistence type="inferred from homology"/>
<keyword evidence="3" id="KW-0812">Transmembrane</keyword>
<reference evidence="6" key="1">
    <citation type="submission" date="2025-08" db="UniProtKB">
        <authorList>
            <consortium name="Ensembl"/>
        </authorList>
    </citation>
    <scope>IDENTIFICATION</scope>
</reference>
<comment type="similarity">
    <text evidence="2">Belongs to the CD225/Dispanin family.</text>
</comment>
<evidence type="ECO:0000256" key="1">
    <source>
        <dbReference type="ARBA" id="ARBA00004370"/>
    </source>
</evidence>
<accession>A0A3B3SP49</accession>
<evidence type="ECO:0000313" key="6">
    <source>
        <dbReference type="Ensembl" id="ENSPKIP00000031826.1"/>
    </source>
</evidence>
<name>A0A3B3SP49_9TELE</name>
<dbReference type="InterPro" id="IPR051517">
    <property type="entry name" value="IFITM_antiviral_protein"/>
</dbReference>
<reference evidence="6" key="2">
    <citation type="submission" date="2025-09" db="UniProtKB">
        <authorList>
            <consortium name="Ensembl"/>
        </authorList>
    </citation>
    <scope>IDENTIFICATION</scope>
</reference>
<dbReference type="GO" id="GO:0005886">
    <property type="term" value="C:plasma membrane"/>
    <property type="evidence" value="ECO:0007669"/>
    <property type="project" value="TreeGrafter"/>
</dbReference>
<keyword evidence="5" id="KW-0472">Membrane</keyword>
<evidence type="ECO:0000256" key="2">
    <source>
        <dbReference type="ARBA" id="ARBA00006843"/>
    </source>
</evidence>
<dbReference type="InterPro" id="IPR007593">
    <property type="entry name" value="CD225/Dispanin_fam"/>
</dbReference>
<dbReference type="AlphaFoldDB" id="A0A3B3SP49"/>
<evidence type="ECO:0000256" key="5">
    <source>
        <dbReference type="ARBA" id="ARBA00023136"/>
    </source>
</evidence>
<organism evidence="6 7">
    <name type="scientific">Paramormyrops kingsleyae</name>
    <dbReference type="NCBI Taxonomy" id="1676925"/>
    <lineage>
        <taxon>Eukaryota</taxon>
        <taxon>Metazoa</taxon>
        <taxon>Chordata</taxon>
        <taxon>Craniata</taxon>
        <taxon>Vertebrata</taxon>
        <taxon>Euteleostomi</taxon>
        <taxon>Actinopterygii</taxon>
        <taxon>Neopterygii</taxon>
        <taxon>Teleostei</taxon>
        <taxon>Osteoglossocephala</taxon>
        <taxon>Osteoglossomorpha</taxon>
        <taxon>Osteoglossiformes</taxon>
        <taxon>Mormyridae</taxon>
        <taxon>Paramormyrops</taxon>
    </lineage>
</organism>
<evidence type="ECO:0000313" key="7">
    <source>
        <dbReference type="Proteomes" id="UP000261540"/>
    </source>
</evidence>
<evidence type="ECO:0000256" key="4">
    <source>
        <dbReference type="ARBA" id="ARBA00022989"/>
    </source>
</evidence>
<keyword evidence="7" id="KW-1185">Reference proteome</keyword>